<feature type="transmembrane region" description="Helical" evidence="2">
    <location>
        <begin position="448"/>
        <end position="467"/>
    </location>
</feature>
<evidence type="ECO:0000256" key="2">
    <source>
        <dbReference type="SAM" id="Phobius"/>
    </source>
</evidence>
<keyword evidence="2" id="KW-0812">Transmembrane</keyword>
<dbReference type="GO" id="GO:0018996">
    <property type="term" value="P:molting cycle, collagen and cuticulin-based cuticle"/>
    <property type="evidence" value="ECO:0007669"/>
    <property type="project" value="TreeGrafter"/>
</dbReference>
<evidence type="ECO:0000313" key="4">
    <source>
        <dbReference type="WBParaSite" id="ACRNAN_scaffold1661.g29536.t1"/>
    </source>
</evidence>
<accession>A0A914D0R2</accession>
<feature type="transmembrane region" description="Helical" evidence="2">
    <location>
        <begin position="681"/>
        <end position="704"/>
    </location>
</feature>
<dbReference type="GO" id="GO:0030659">
    <property type="term" value="C:cytoplasmic vesicle membrane"/>
    <property type="evidence" value="ECO:0007669"/>
    <property type="project" value="TreeGrafter"/>
</dbReference>
<keyword evidence="3" id="KW-1185">Reference proteome</keyword>
<keyword evidence="2" id="KW-0472">Membrane</keyword>
<dbReference type="PANTHER" id="PTHR10796">
    <property type="entry name" value="PATCHED-RELATED"/>
    <property type="match status" value="1"/>
</dbReference>
<dbReference type="GO" id="GO:0005886">
    <property type="term" value="C:plasma membrane"/>
    <property type="evidence" value="ECO:0007669"/>
    <property type="project" value="TreeGrafter"/>
</dbReference>
<feature type="transmembrane region" description="Helical" evidence="2">
    <location>
        <begin position="40"/>
        <end position="61"/>
    </location>
</feature>
<dbReference type="AlphaFoldDB" id="A0A914D0R2"/>
<evidence type="ECO:0000256" key="1">
    <source>
        <dbReference type="SAM" id="MobiDB-lite"/>
    </source>
</evidence>
<feature type="transmembrane region" description="Helical" evidence="2">
    <location>
        <begin position="403"/>
        <end position="427"/>
    </location>
</feature>
<dbReference type="Gene3D" id="1.20.1640.10">
    <property type="entry name" value="Multidrug efflux transporter AcrB transmembrane domain"/>
    <property type="match status" value="1"/>
</dbReference>
<reference evidence="4" key="1">
    <citation type="submission" date="2022-11" db="UniProtKB">
        <authorList>
            <consortium name="WormBaseParasite"/>
        </authorList>
    </citation>
    <scope>IDENTIFICATION</scope>
</reference>
<dbReference type="InterPro" id="IPR051697">
    <property type="entry name" value="Patched_domain-protein"/>
</dbReference>
<name>A0A914D0R2_9BILA</name>
<dbReference type="GO" id="GO:0006897">
    <property type="term" value="P:endocytosis"/>
    <property type="evidence" value="ECO:0007669"/>
    <property type="project" value="TreeGrafter"/>
</dbReference>
<feature type="transmembrane region" description="Helical" evidence="2">
    <location>
        <begin position="157"/>
        <end position="177"/>
    </location>
</feature>
<feature type="transmembrane region" description="Helical" evidence="2">
    <location>
        <begin position="479"/>
        <end position="505"/>
    </location>
</feature>
<dbReference type="PANTHER" id="PTHR10796:SF187">
    <property type="entry name" value="SSD DOMAIN-CONTAINING PROTEIN"/>
    <property type="match status" value="1"/>
</dbReference>
<dbReference type="WBParaSite" id="ACRNAN_scaffold1661.g29536.t1">
    <property type="protein sequence ID" value="ACRNAN_scaffold1661.g29536.t1"/>
    <property type="gene ID" value="ACRNAN_scaffold1661.g29536"/>
</dbReference>
<protein>
    <submittedName>
        <fullName evidence="4">SSD domain-containing protein</fullName>
    </submittedName>
</protein>
<feature type="region of interest" description="Disordered" evidence="1">
    <location>
        <begin position="650"/>
        <end position="670"/>
    </location>
</feature>
<feature type="transmembrane region" description="Helical" evidence="2">
    <location>
        <begin position="351"/>
        <end position="370"/>
    </location>
</feature>
<dbReference type="SUPFAM" id="SSF82866">
    <property type="entry name" value="Multidrug efflux transporter AcrB transmembrane domain"/>
    <property type="match status" value="1"/>
</dbReference>
<dbReference type="Proteomes" id="UP000887540">
    <property type="component" value="Unplaced"/>
</dbReference>
<evidence type="ECO:0000313" key="3">
    <source>
        <dbReference type="Proteomes" id="UP000887540"/>
    </source>
</evidence>
<feature type="transmembrane region" description="Helical" evidence="2">
    <location>
        <begin position="67"/>
        <end position="91"/>
    </location>
</feature>
<sequence length="894" mass="102256">MFSIGIMILHSLECASARYSMAAVHPADKIAFILSWDGPFLNNILLIMIGTSVTVGLFTNIQYLQNIFFLFSICLTTILLFALLFLTACLYRYEKREAQGIKWYQCFVRGDHAFSNKCVSNFDEASAEVLHEKLTEIHPSLTGNLAKLTTCKKSKKYYVFMLVVILIFAIYGCFTFRTNLSGEHFIKINSNSTKFLNKLSQIYDEDFIEIVFEEPIDYYDNFRRREILNLLNEPIDQGYVIDVISWLNDFENFERNTIYEINTETFVPVLNYLFLKSESYKKYQSDLIFDKSFAQVLKSRMYLKLNTKGKNNINKLIYNIIQHAKNINMQIIVKAPFKFSLQHDLQIIPTFLWTFLLINILLATGSFILFSNISMPIIAVITNLYMTTCVIGYANHLNTPLNIFTLTIILLGNFLMNAMSISFVYNFSNAGPKNNTVFLRIQYAFQASMRPTLCACVTLILLNLPLLTLDSSAPFVFHMFQITSLVSIFTFITFLFVVPICLIFLTKIINCGSKSLDKICEESGCCKVEKPVHCVYVLPPPKTHFDAIESHMNIGTHRSTKPLLQPSVPRMIMAPTSPLPNSPILKSRDFLKERQVYQPHRSLVDPDSSQFSRKRNRPHRIYPYFGEEQIYDEPKSPVLCPYHTGFQNNDRFNDSNTSTLPRKSEVNSNSLNRRVPSNAEAIINMARTAVAGTYFLLFLFELLMVEAEKCKTISGLAGMQIAKGTQSYEETDKAAFQTSCDCGSYDKKYWKPSTEAIPKQAYYTNQLAFSCHSFTCPDLCICDINDKCYTRTSPWVYVELVPHCSEDDECYVYGAVYYDRSKTTQLQDLDGNPLETPNPLKDPVGPDSGYIKVKSISCKGCMKKLNEDKCKPEMIRFSRSPYDWAPGLFGIGTR</sequence>
<organism evidence="3 4">
    <name type="scientific">Acrobeloides nanus</name>
    <dbReference type="NCBI Taxonomy" id="290746"/>
    <lineage>
        <taxon>Eukaryota</taxon>
        <taxon>Metazoa</taxon>
        <taxon>Ecdysozoa</taxon>
        <taxon>Nematoda</taxon>
        <taxon>Chromadorea</taxon>
        <taxon>Rhabditida</taxon>
        <taxon>Tylenchina</taxon>
        <taxon>Cephalobomorpha</taxon>
        <taxon>Cephaloboidea</taxon>
        <taxon>Cephalobidae</taxon>
        <taxon>Acrobeloides</taxon>
    </lineage>
</organism>
<proteinExistence type="predicted"/>
<feature type="transmembrane region" description="Helical" evidence="2">
    <location>
        <begin position="377"/>
        <end position="397"/>
    </location>
</feature>
<keyword evidence="2" id="KW-1133">Transmembrane helix</keyword>